<reference evidence="11" key="1">
    <citation type="journal article" date="2021" name="PeerJ">
        <title>Extensive microbial diversity within the chicken gut microbiome revealed by metagenomics and culture.</title>
        <authorList>
            <person name="Gilroy R."/>
            <person name="Ravi A."/>
            <person name="Getino M."/>
            <person name="Pursley I."/>
            <person name="Horton D.L."/>
            <person name="Alikhan N.F."/>
            <person name="Baker D."/>
            <person name="Gharbi K."/>
            <person name="Hall N."/>
            <person name="Watson M."/>
            <person name="Adriaenssens E.M."/>
            <person name="Foster-Nyarko E."/>
            <person name="Jarju S."/>
            <person name="Secka A."/>
            <person name="Antonio M."/>
            <person name="Oren A."/>
            <person name="Chaudhuri R.R."/>
            <person name="La Ragione R."/>
            <person name="Hildebrand F."/>
            <person name="Pallen M.J."/>
        </authorList>
    </citation>
    <scope>NUCLEOTIDE SEQUENCE</scope>
    <source>
        <strain evidence="11">CHK179-5677</strain>
    </source>
</reference>
<evidence type="ECO:0000313" key="12">
    <source>
        <dbReference type="Proteomes" id="UP000760668"/>
    </source>
</evidence>
<dbReference type="SUPFAM" id="SSF53328">
    <property type="entry name" value="Formyltransferase"/>
    <property type="match status" value="1"/>
</dbReference>
<dbReference type="GO" id="GO:0004479">
    <property type="term" value="F:methionyl-tRNA formyltransferase activity"/>
    <property type="evidence" value="ECO:0007669"/>
    <property type="project" value="UniProtKB-UniRule"/>
</dbReference>
<evidence type="ECO:0000256" key="1">
    <source>
        <dbReference type="ARBA" id="ARBA00002606"/>
    </source>
</evidence>
<comment type="caution">
    <text evidence="11">The sequence shown here is derived from an EMBL/GenBank/DDBJ whole genome shotgun (WGS) entry which is preliminary data.</text>
</comment>
<dbReference type="InterPro" id="IPR011034">
    <property type="entry name" value="Formyl_transferase-like_C_sf"/>
</dbReference>
<dbReference type="InterPro" id="IPR036477">
    <property type="entry name" value="Formyl_transf_N_sf"/>
</dbReference>
<feature type="domain" description="Formyl transferase N-terminal" evidence="9">
    <location>
        <begin position="1"/>
        <end position="181"/>
    </location>
</feature>
<dbReference type="CDD" id="cd08646">
    <property type="entry name" value="FMT_core_Met-tRNA-FMT_N"/>
    <property type="match status" value="1"/>
</dbReference>
<dbReference type="SUPFAM" id="SSF50486">
    <property type="entry name" value="FMT C-terminal domain-like"/>
    <property type="match status" value="1"/>
</dbReference>
<dbReference type="NCBIfam" id="TIGR00460">
    <property type="entry name" value="fmt"/>
    <property type="match status" value="1"/>
</dbReference>
<dbReference type="InterPro" id="IPR044135">
    <property type="entry name" value="Met-tRNA-FMT_C"/>
</dbReference>
<evidence type="ECO:0000256" key="8">
    <source>
        <dbReference type="HAMAP-Rule" id="MF_00182"/>
    </source>
</evidence>
<feature type="binding site" evidence="8">
    <location>
        <begin position="110"/>
        <end position="113"/>
    </location>
    <ligand>
        <name>(6S)-5,6,7,8-tetrahydrofolate</name>
        <dbReference type="ChEBI" id="CHEBI:57453"/>
    </ligand>
</feature>
<keyword evidence="6 8" id="KW-0648">Protein biosynthesis</keyword>
<comment type="similarity">
    <text evidence="2 8">Belongs to the Fmt family.</text>
</comment>
<evidence type="ECO:0000259" key="10">
    <source>
        <dbReference type="Pfam" id="PF02911"/>
    </source>
</evidence>
<dbReference type="Proteomes" id="UP000760668">
    <property type="component" value="Unassembled WGS sequence"/>
</dbReference>
<feature type="domain" description="Formyl transferase C-terminal" evidence="10">
    <location>
        <begin position="207"/>
        <end position="303"/>
    </location>
</feature>
<comment type="function">
    <text evidence="1 8">Attaches a formyl group to the free amino group of methionyl-tRNA(fMet). The formyl group appears to play a dual role in the initiator identity of N-formylmethionyl-tRNA by promoting its recognition by IF2 and preventing the misappropriation of this tRNA by the elongation apparatus.</text>
</comment>
<dbReference type="GO" id="GO:0005829">
    <property type="term" value="C:cytosol"/>
    <property type="evidence" value="ECO:0007669"/>
    <property type="project" value="TreeGrafter"/>
</dbReference>
<dbReference type="HAMAP" id="MF_00182">
    <property type="entry name" value="Formyl_trans"/>
    <property type="match status" value="1"/>
</dbReference>
<dbReference type="PANTHER" id="PTHR11138:SF5">
    <property type="entry name" value="METHIONYL-TRNA FORMYLTRANSFERASE, MITOCHONDRIAL"/>
    <property type="match status" value="1"/>
</dbReference>
<dbReference type="Gene3D" id="3.40.50.170">
    <property type="entry name" value="Formyl transferase, N-terminal domain"/>
    <property type="match status" value="1"/>
</dbReference>
<dbReference type="CDD" id="cd08704">
    <property type="entry name" value="Met_tRNA_FMT_C"/>
    <property type="match status" value="1"/>
</dbReference>
<dbReference type="EC" id="2.1.2.9" evidence="3 8"/>
<evidence type="ECO:0000256" key="5">
    <source>
        <dbReference type="ARBA" id="ARBA00022679"/>
    </source>
</evidence>
<evidence type="ECO:0000256" key="3">
    <source>
        <dbReference type="ARBA" id="ARBA00012261"/>
    </source>
</evidence>
<dbReference type="AlphaFoldDB" id="A0A921SSM6"/>
<dbReference type="InterPro" id="IPR041711">
    <property type="entry name" value="Met-tRNA-FMT_N"/>
</dbReference>
<dbReference type="InterPro" id="IPR037022">
    <property type="entry name" value="Formyl_trans_C_sf"/>
</dbReference>
<comment type="catalytic activity">
    <reaction evidence="7 8">
        <text>L-methionyl-tRNA(fMet) + (6R)-10-formyltetrahydrofolate = N-formyl-L-methionyl-tRNA(fMet) + (6S)-5,6,7,8-tetrahydrofolate + H(+)</text>
        <dbReference type="Rhea" id="RHEA:24380"/>
        <dbReference type="Rhea" id="RHEA-COMP:9952"/>
        <dbReference type="Rhea" id="RHEA-COMP:9953"/>
        <dbReference type="ChEBI" id="CHEBI:15378"/>
        <dbReference type="ChEBI" id="CHEBI:57453"/>
        <dbReference type="ChEBI" id="CHEBI:78530"/>
        <dbReference type="ChEBI" id="CHEBI:78844"/>
        <dbReference type="ChEBI" id="CHEBI:195366"/>
        <dbReference type="EC" id="2.1.2.9"/>
    </reaction>
</comment>
<sequence>MRILFMGTPEFAVPSLEALVAAGHEVCGVFSQPDKPVGRHQNRLQPTPVKECAITYNIPVFQPVKMRDGTALAQIQALAPELIVVAAYGRILPDEILDCPPKGCINVHSSLLPKYRGAAPINWAVINGDTVSGVTIMHMATELDAGDIITQESTEIGPDETAEELYRRLSILGAGLLVQAVSAIEAGIAQRTPQNGAEATLAPMLGKELSPMDWSRTAHALHCQVRGLLPWPVASTDKLTGETIKIYRTEETGERTQARPGTVLAAGKQGIDVACGEGTVLRITELQAPGKKRMKAADYLRGHPISTQPQD</sequence>
<protein>
    <recommendedName>
        <fullName evidence="4 8">Methionyl-tRNA formyltransferase</fullName>
        <ecNumber evidence="3 8">2.1.2.9</ecNumber>
    </recommendedName>
</protein>
<evidence type="ECO:0000256" key="4">
    <source>
        <dbReference type="ARBA" id="ARBA00016014"/>
    </source>
</evidence>
<dbReference type="EMBL" id="DYUC01000048">
    <property type="protein sequence ID" value="HJG86392.1"/>
    <property type="molecule type" value="Genomic_DNA"/>
</dbReference>
<evidence type="ECO:0000313" key="11">
    <source>
        <dbReference type="EMBL" id="HJG86392.1"/>
    </source>
</evidence>
<evidence type="ECO:0000256" key="7">
    <source>
        <dbReference type="ARBA" id="ARBA00048558"/>
    </source>
</evidence>
<accession>A0A921SSM6</accession>
<dbReference type="InterPro" id="IPR005794">
    <property type="entry name" value="Fmt"/>
</dbReference>
<gene>
    <name evidence="8 11" type="primary">fmt</name>
    <name evidence="11" type="ORF">K8V01_05130</name>
</gene>
<evidence type="ECO:0000256" key="2">
    <source>
        <dbReference type="ARBA" id="ARBA00010699"/>
    </source>
</evidence>
<reference evidence="11" key="2">
    <citation type="submission" date="2021-09" db="EMBL/GenBank/DDBJ databases">
        <authorList>
            <person name="Gilroy R."/>
        </authorList>
    </citation>
    <scope>NUCLEOTIDE SEQUENCE</scope>
    <source>
        <strain evidence="11">CHK179-5677</strain>
    </source>
</reference>
<dbReference type="InterPro" id="IPR005793">
    <property type="entry name" value="Formyl_trans_C"/>
</dbReference>
<keyword evidence="5 8" id="KW-0808">Transferase</keyword>
<dbReference type="Pfam" id="PF00551">
    <property type="entry name" value="Formyl_trans_N"/>
    <property type="match status" value="1"/>
</dbReference>
<proteinExistence type="inferred from homology"/>
<name>A0A921SSM6_9FIRM</name>
<dbReference type="RefSeq" id="WP_295368103.1">
    <property type="nucleotide sequence ID" value="NZ_DYUC01000048.1"/>
</dbReference>
<dbReference type="InterPro" id="IPR002376">
    <property type="entry name" value="Formyl_transf_N"/>
</dbReference>
<evidence type="ECO:0000256" key="6">
    <source>
        <dbReference type="ARBA" id="ARBA00022917"/>
    </source>
</evidence>
<organism evidence="11 12">
    <name type="scientific">Pseudoflavonifractor capillosus</name>
    <dbReference type="NCBI Taxonomy" id="106588"/>
    <lineage>
        <taxon>Bacteria</taxon>
        <taxon>Bacillati</taxon>
        <taxon>Bacillota</taxon>
        <taxon>Clostridia</taxon>
        <taxon>Eubacteriales</taxon>
        <taxon>Oscillospiraceae</taxon>
        <taxon>Pseudoflavonifractor</taxon>
    </lineage>
</organism>
<dbReference type="PANTHER" id="PTHR11138">
    <property type="entry name" value="METHIONYL-TRNA FORMYLTRANSFERASE"/>
    <property type="match status" value="1"/>
</dbReference>
<dbReference type="Gene3D" id="3.10.25.10">
    <property type="entry name" value="Formyl transferase, C-terminal domain"/>
    <property type="match status" value="1"/>
</dbReference>
<evidence type="ECO:0000259" key="9">
    <source>
        <dbReference type="Pfam" id="PF00551"/>
    </source>
</evidence>
<dbReference type="Pfam" id="PF02911">
    <property type="entry name" value="Formyl_trans_C"/>
    <property type="match status" value="1"/>
</dbReference>